<protein>
    <submittedName>
        <fullName evidence="2">Uncharacterized protein</fullName>
    </submittedName>
</protein>
<dbReference type="Proteomes" id="UP000295192">
    <property type="component" value="Unassembled WGS sequence"/>
</dbReference>
<sequence>MYTWLLLLLLLPLQLTIIGEINGHHGNTSVYCHEQCPAALGYDGNCNSNANGALGRSVQSVTAERLQLNPSFILLESIFVWLGARLLIA</sequence>
<accession>A0A484BI38</accession>
<dbReference type="AlphaFoldDB" id="A0A484BI38"/>
<feature type="chain" id="PRO_5019751839" evidence="1">
    <location>
        <begin position="24"/>
        <end position="89"/>
    </location>
</feature>
<feature type="signal peptide" evidence="1">
    <location>
        <begin position="1"/>
        <end position="23"/>
    </location>
</feature>
<gene>
    <name evidence="2" type="ORF">AWZ03_005844</name>
</gene>
<keyword evidence="3" id="KW-1185">Reference proteome</keyword>
<evidence type="ECO:0000313" key="3">
    <source>
        <dbReference type="Proteomes" id="UP000295192"/>
    </source>
</evidence>
<organism evidence="2 3">
    <name type="scientific">Drosophila navojoa</name>
    <name type="common">Fruit fly</name>
    <dbReference type="NCBI Taxonomy" id="7232"/>
    <lineage>
        <taxon>Eukaryota</taxon>
        <taxon>Metazoa</taxon>
        <taxon>Ecdysozoa</taxon>
        <taxon>Arthropoda</taxon>
        <taxon>Hexapoda</taxon>
        <taxon>Insecta</taxon>
        <taxon>Pterygota</taxon>
        <taxon>Neoptera</taxon>
        <taxon>Endopterygota</taxon>
        <taxon>Diptera</taxon>
        <taxon>Brachycera</taxon>
        <taxon>Muscomorpha</taxon>
        <taxon>Ephydroidea</taxon>
        <taxon>Drosophilidae</taxon>
        <taxon>Drosophila</taxon>
    </lineage>
</organism>
<dbReference type="EMBL" id="LSRL02000040">
    <property type="protein sequence ID" value="TDG47700.1"/>
    <property type="molecule type" value="Genomic_DNA"/>
</dbReference>
<keyword evidence="1" id="KW-0732">Signal</keyword>
<reference evidence="2 3" key="1">
    <citation type="journal article" date="2019" name="J. Hered.">
        <title>An Improved Genome Assembly for Drosophila navojoa, the Basal Species in the mojavensis Cluster.</title>
        <authorList>
            <person name="Vanderlinde T."/>
            <person name="Dupim E.G."/>
            <person name="Nazario-Yepiz N.O."/>
            <person name="Carvalho A.B."/>
        </authorList>
    </citation>
    <scope>NUCLEOTIDE SEQUENCE [LARGE SCALE GENOMIC DNA]</scope>
    <source>
        <strain evidence="2">Navoj_Jal97</strain>
        <tissue evidence="2">Whole organism</tissue>
    </source>
</reference>
<evidence type="ECO:0000256" key="1">
    <source>
        <dbReference type="SAM" id="SignalP"/>
    </source>
</evidence>
<name>A0A484BI38_DRONA</name>
<proteinExistence type="predicted"/>
<comment type="caution">
    <text evidence="2">The sequence shown here is derived from an EMBL/GenBank/DDBJ whole genome shotgun (WGS) entry which is preliminary data.</text>
</comment>
<evidence type="ECO:0000313" key="2">
    <source>
        <dbReference type="EMBL" id="TDG47700.1"/>
    </source>
</evidence>